<reference evidence="4 5" key="1">
    <citation type="submission" date="2020-12" db="EMBL/GenBank/DDBJ databases">
        <title>Identification and biosynthesis of polyene macrolides produced by Streptomyces alfalfae Men-myco-93-63.</title>
        <authorList>
            <person name="Liu D."/>
            <person name="Li Y."/>
            <person name="Liu L."/>
            <person name="Han X."/>
            <person name="Shen F."/>
        </authorList>
    </citation>
    <scope>NUCLEOTIDE SEQUENCE [LARGE SCALE GENOMIC DNA]</scope>
    <source>
        <strain evidence="4 5">Men-myco-93-63</strain>
    </source>
</reference>
<accession>A0A7T4TW40</accession>
<feature type="transmembrane region" description="Helical" evidence="2">
    <location>
        <begin position="181"/>
        <end position="204"/>
    </location>
</feature>
<keyword evidence="2" id="KW-1133">Transmembrane helix</keyword>
<keyword evidence="2" id="KW-0812">Transmembrane</keyword>
<keyword evidence="2" id="KW-0472">Membrane</keyword>
<evidence type="ECO:0000313" key="4">
    <source>
        <dbReference type="EMBL" id="QQC87735.1"/>
    </source>
</evidence>
<evidence type="ECO:0000256" key="1">
    <source>
        <dbReference type="SAM" id="MobiDB-lite"/>
    </source>
</evidence>
<evidence type="ECO:0000256" key="2">
    <source>
        <dbReference type="SAM" id="Phobius"/>
    </source>
</evidence>
<feature type="region of interest" description="Disordered" evidence="1">
    <location>
        <begin position="303"/>
        <end position="327"/>
    </location>
</feature>
<protein>
    <submittedName>
        <fullName evidence="4">Asp23/Gls24 family envelope stress response protein</fullName>
    </submittedName>
</protein>
<gene>
    <name evidence="4" type="ORF">I8755_04430</name>
</gene>
<dbReference type="RefSeq" id="WP_198501811.1">
    <property type="nucleotide sequence ID" value="NZ_CP065959.1"/>
</dbReference>
<feature type="transmembrane region" description="Helical" evidence="2">
    <location>
        <begin position="132"/>
        <end position="150"/>
    </location>
</feature>
<sequence>MSTPAAERGSTTVADRAVRRIAERAATEALGPGEVRVGRGSAVVQGRRARVGVTVTLPYPAVLDEAGERVRSHVAGRTAELTGLAVPSARVRVRALRVREFPQEAASTGPASTGAVEVGEVRARRPWSERRAPFAVVACLVAAVCGLLLYDVVSVHAAGRAPARWRTRSVEWLSAHGPDDAAWPGLAVAAGVFVLGVWLLVLAVTPGLRGRLPMAAPVGVRASVDRRAVAALLRDAVADVPGIGRVRVDVGRRRARVRAGLRFGARECARAAVAEAAEEAVASCGLARPLRVHVRVRPEAVWSAPPEPPAAVPASTVRGGAADEPTP</sequence>
<evidence type="ECO:0000313" key="5">
    <source>
        <dbReference type="Proteomes" id="UP000596130"/>
    </source>
</evidence>
<name>A0A7T4TW40_9ACTN</name>
<dbReference type="AlphaFoldDB" id="A0A7T4TW40"/>
<proteinExistence type="predicted"/>
<dbReference type="Proteomes" id="UP000596130">
    <property type="component" value="Chromosome"/>
</dbReference>
<dbReference type="EMBL" id="CP065959">
    <property type="protein sequence ID" value="QQC87735.1"/>
    <property type="molecule type" value="Genomic_DNA"/>
</dbReference>
<dbReference type="Pfam" id="PF19803">
    <property type="entry name" value="DUF6286"/>
    <property type="match status" value="1"/>
</dbReference>
<organism evidence="4 5">
    <name type="scientific">Streptomyces alfalfae</name>
    <dbReference type="NCBI Taxonomy" id="1642299"/>
    <lineage>
        <taxon>Bacteria</taxon>
        <taxon>Bacillati</taxon>
        <taxon>Actinomycetota</taxon>
        <taxon>Actinomycetes</taxon>
        <taxon>Kitasatosporales</taxon>
        <taxon>Streptomycetaceae</taxon>
        <taxon>Streptomyces</taxon>
    </lineage>
</organism>
<dbReference type="InterPro" id="IPR046253">
    <property type="entry name" value="DUF6286"/>
</dbReference>
<evidence type="ECO:0000259" key="3">
    <source>
        <dbReference type="Pfam" id="PF19803"/>
    </source>
</evidence>
<feature type="domain" description="DUF6286" evidence="3">
    <location>
        <begin position="194"/>
        <end position="297"/>
    </location>
</feature>